<dbReference type="Proteomes" id="UP001577267">
    <property type="component" value="Unassembled WGS sequence"/>
</dbReference>
<sequence>MPARTELYVVLTPAENSLTVTGEYSTDLFEAATVAGRGREPAAVPDRLTADPGAPLSGAGDRGEG</sequence>
<dbReference type="RefSeq" id="WP_375063668.1">
    <property type="nucleotide sequence ID" value="NZ_JBHGBT010000013.1"/>
</dbReference>
<keyword evidence="3" id="KW-1185">Reference proteome</keyword>
<evidence type="ECO:0000256" key="1">
    <source>
        <dbReference type="SAM" id="MobiDB-lite"/>
    </source>
</evidence>
<accession>A0ABV4ZNM7</accession>
<dbReference type="EMBL" id="JBHGBT010000013">
    <property type="protein sequence ID" value="MFB4195727.1"/>
    <property type="molecule type" value="Genomic_DNA"/>
</dbReference>
<comment type="caution">
    <text evidence="2">The sequence shown here is derived from an EMBL/GenBank/DDBJ whole genome shotgun (WGS) entry which is preliminary data.</text>
</comment>
<reference evidence="2 3" key="1">
    <citation type="submission" date="2024-09" db="EMBL/GenBank/DDBJ databases">
        <title>Draft genome sequence of multifaceted antimicrobials producing Streptomyces sp. strain FH1.</title>
        <authorList>
            <person name="Hassan F."/>
            <person name="Ali H."/>
            <person name="Hassan N."/>
            <person name="Nawaz A."/>
        </authorList>
    </citation>
    <scope>NUCLEOTIDE SEQUENCE [LARGE SCALE GENOMIC DNA]</scope>
    <source>
        <strain evidence="2 3">FH1</strain>
    </source>
</reference>
<protein>
    <submittedName>
        <fullName evidence="2">Uncharacterized protein</fullName>
    </submittedName>
</protein>
<proteinExistence type="predicted"/>
<gene>
    <name evidence="2" type="ORF">ACE11A_15350</name>
</gene>
<feature type="region of interest" description="Disordered" evidence="1">
    <location>
        <begin position="38"/>
        <end position="65"/>
    </location>
</feature>
<evidence type="ECO:0000313" key="3">
    <source>
        <dbReference type="Proteomes" id="UP001577267"/>
    </source>
</evidence>
<name>A0ABV4ZNM7_9ACTN</name>
<organism evidence="2 3">
    <name type="scientific">Streptomyces carpaticus</name>
    <dbReference type="NCBI Taxonomy" id="285558"/>
    <lineage>
        <taxon>Bacteria</taxon>
        <taxon>Bacillati</taxon>
        <taxon>Actinomycetota</taxon>
        <taxon>Actinomycetes</taxon>
        <taxon>Kitasatosporales</taxon>
        <taxon>Streptomycetaceae</taxon>
        <taxon>Streptomyces</taxon>
    </lineage>
</organism>
<evidence type="ECO:0000313" key="2">
    <source>
        <dbReference type="EMBL" id="MFB4195727.1"/>
    </source>
</evidence>